<evidence type="ECO:0000256" key="1">
    <source>
        <dbReference type="ARBA" id="ARBA00000829"/>
    </source>
</evidence>
<dbReference type="GO" id="GO:0005975">
    <property type="term" value="P:carbohydrate metabolic process"/>
    <property type="evidence" value="ECO:0007669"/>
    <property type="project" value="InterPro"/>
</dbReference>
<evidence type="ECO:0000256" key="9">
    <source>
        <dbReference type="ARBA" id="ARBA00023180"/>
    </source>
</evidence>
<evidence type="ECO:0000313" key="19">
    <source>
        <dbReference type="EMBL" id="KAJ3510625.1"/>
    </source>
</evidence>
<dbReference type="InterPro" id="IPR050887">
    <property type="entry name" value="Beta-mannosidase_GH2"/>
</dbReference>
<dbReference type="Gene3D" id="3.20.20.80">
    <property type="entry name" value="Glycosidases"/>
    <property type="match status" value="1"/>
</dbReference>
<organism evidence="19 20">
    <name type="scientific">Agrocybe chaxingu</name>
    <dbReference type="NCBI Taxonomy" id="84603"/>
    <lineage>
        <taxon>Eukaryota</taxon>
        <taxon>Fungi</taxon>
        <taxon>Dikarya</taxon>
        <taxon>Basidiomycota</taxon>
        <taxon>Agaricomycotina</taxon>
        <taxon>Agaricomycetes</taxon>
        <taxon>Agaricomycetidae</taxon>
        <taxon>Agaricales</taxon>
        <taxon>Agaricineae</taxon>
        <taxon>Strophariaceae</taxon>
        <taxon>Agrocybe</taxon>
    </lineage>
</organism>
<feature type="transmembrane region" description="Helical" evidence="14">
    <location>
        <begin position="80"/>
        <end position="101"/>
    </location>
</feature>
<keyword evidence="14" id="KW-0472">Membrane</keyword>
<dbReference type="SUPFAM" id="SSF51445">
    <property type="entry name" value="(Trans)glycosidases"/>
    <property type="match status" value="1"/>
</dbReference>
<evidence type="ECO:0000259" key="18">
    <source>
        <dbReference type="Pfam" id="PF22666"/>
    </source>
</evidence>
<evidence type="ECO:0000256" key="5">
    <source>
        <dbReference type="ARBA" id="ARBA00011738"/>
    </source>
</evidence>
<comment type="subcellular location">
    <subcellularLocation>
        <location evidence="2">Membrane</location>
        <topology evidence="2">Multi-pass membrane protein</topology>
    </subcellularLocation>
    <subcellularLocation>
        <location evidence="3">Secreted</location>
    </subcellularLocation>
</comment>
<evidence type="ECO:0000313" key="20">
    <source>
        <dbReference type="Proteomes" id="UP001148786"/>
    </source>
</evidence>
<dbReference type="GO" id="GO:0004567">
    <property type="term" value="F:beta-mannosidase activity"/>
    <property type="evidence" value="ECO:0007669"/>
    <property type="project" value="UniProtKB-EC"/>
</dbReference>
<dbReference type="EC" id="3.2.1.25" evidence="6"/>
<evidence type="ECO:0000259" key="15">
    <source>
        <dbReference type="Pfam" id="PF00703"/>
    </source>
</evidence>
<keyword evidence="14" id="KW-1133">Transmembrane helix</keyword>
<dbReference type="InterPro" id="IPR041625">
    <property type="entry name" value="Beta-mannosidase_Ig"/>
</dbReference>
<evidence type="ECO:0000256" key="6">
    <source>
        <dbReference type="ARBA" id="ARBA00012754"/>
    </source>
</evidence>
<evidence type="ECO:0000256" key="3">
    <source>
        <dbReference type="ARBA" id="ARBA00004613"/>
    </source>
</evidence>
<dbReference type="FunFam" id="1.20.1250.20:FF:000057">
    <property type="entry name" value="MFS general substrate transporter"/>
    <property type="match status" value="1"/>
</dbReference>
<feature type="transmembrane region" description="Helical" evidence="14">
    <location>
        <begin position="308"/>
        <end position="325"/>
    </location>
</feature>
<feature type="domain" description="Beta-mannosidase Ig-fold" evidence="16">
    <location>
        <begin position="1239"/>
        <end position="1290"/>
    </location>
</feature>
<protein>
    <recommendedName>
        <fullName evidence="12">Beta-mannosidase B</fullName>
        <ecNumber evidence="6">3.2.1.25</ecNumber>
    </recommendedName>
    <alternativeName>
        <fullName evidence="13">Mannanase B</fullName>
    </alternativeName>
</protein>
<dbReference type="Pfam" id="PF17786">
    <property type="entry name" value="Mannosidase_ig"/>
    <property type="match status" value="1"/>
</dbReference>
<feature type="transmembrane region" description="Helical" evidence="14">
    <location>
        <begin position="113"/>
        <end position="137"/>
    </location>
</feature>
<feature type="transmembrane region" description="Helical" evidence="14">
    <location>
        <begin position="143"/>
        <end position="161"/>
    </location>
</feature>
<dbReference type="Gene3D" id="2.60.120.260">
    <property type="entry name" value="Galactose-binding domain-like"/>
    <property type="match status" value="1"/>
</dbReference>
<accession>A0A9W8K2E1</accession>
<name>A0A9W8K2E1_9AGAR</name>
<feature type="domain" description="Beta-mannosidase-like galactose-binding" evidence="18">
    <location>
        <begin position="465"/>
        <end position="639"/>
    </location>
</feature>
<evidence type="ECO:0000256" key="12">
    <source>
        <dbReference type="ARBA" id="ARBA00041069"/>
    </source>
</evidence>
<dbReference type="InterPro" id="IPR008979">
    <property type="entry name" value="Galactose-bd-like_sf"/>
</dbReference>
<comment type="similarity">
    <text evidence="11">Belongs to the glycosyl hydrolase 2 family. Beta-mannosidase B subfamily.</text>
</comment>
<reference evidence="19" key="1">
    <citation type="submission" date="2022-07" db="EMBL/GenBank/DDBJ databases">
        <title>Genome Sequence of Agrocybe chaxingu.</title>
        <authorList>
            <person name="Buettner E."/>
        </authorList>
    </citation>
    <scope>NUCLEOTIDE SEQUENCE</scope>
    <source>
        <strain evidence="19">MP-N11</strain>
    </source>
</reference>
<evidence type="ECO:0000256" key="13">
    <source>
        <dbReference type="ARBA" id="ARBA00041614"/>
    </source>
</evidence>
<evidence type="ECO:0000259" key="16">
    <source>
        <dbReference type="Pfam" id="PF17753"/>
    </source>
</evidence>
<feature type="transmembrane region" description="Helical" evidence="14">
    <location>
        <begin position="393"/>
        <end position="414"/>
    </location>
</feature>
<dbReference type="InterPro" id="IPR011701">
    <property type="entry name" value="MFS"/>
</dbReference>
<dbReference type="SUPFAM" id="SSF49785">
    <property type="entry name" value="Galactose-binding domain-like"/>
    <property type="match status" value="1"/>
</dbReference>
<dbReference type="InterPro" id="IPR054593">
    <property type="entry name" value="Beta-mannosidase-like_N2"/>
</dbReference>
<feature type="transmembrane region" description="Helical" evidence="14">
    <location>
        <begin position="364"/>
        <end position="381"/>
    </location>
</feature>
<dbReference type="InterPro" id="IPR017853">
    <property type="entry name" value="GH"/>
</dbReference>
<keyword evidence="10" id="KW-0326">Glycosidase</keyword>
<dbReference type="InterPro" id="IPR036259">
    <property type="entry name" value="MFS_trans_sf"/>
</dbReference>
<dbReference type="Gene3D" id="2.60.40.10">
    <property type="entry name" value="Immunoglobulins"/>
    <property type="match status" value="2"/>
</dbReference>
<keyword evidence="14" id="KW-0812">Transmembrane</keyword>
<dbReference type="GO" id="GO:0005576">
    <property type="term" value="C:extracellular region"/>
    <property type="evidence" value="ECO:0007669"/>
    <property type="project" value="UniProtKB-SubCell"/>
</dbReference>
<dbReference type="SUPFAM" id="SSF49303">
    <property type="entry name" value="beta-Galactosidase/glucuronidase domain"/>
    <property type="match status" value="2"/>
</dbReference>
<dbReference type="GO" id="GO:0022857">
    <property type="term" value="F:transmembrane transporter activity"/>
    <property type="evidence" value="ECO:0007669"/>
    <property type="project" value="InterPro"/>
</dbReference>
<dbReference type="Pfam" id="PF00703">
    <property type="entry name" value="Glyco_hydro_2"/>
    <property type="match status" value="1"/>
</dbReference>
<sequence>MARDAAHLESLETEAEPLLTSPNVEEDSLENREELERSLIRKLDRRMSILVLIYILNYIDRNNASAARLRGFEEDLHLEGNQFATVLSVLYIGYIMMQIPSNMFLNYFGKPSVYLPVCMTIWGGLSVCTGFTTTYFGVLCIRFFLGFVEAAFFPGALFLISKWYTRHELSQRTALLTSGNLLSNAFGSLIASGILDSMDGVLGFTGWRWLFFVEGTVTILVAIWSITILPDFPETSSGWLTPAEKALAIQRMAEDVGHREDIPEQSTKGSLGRWPGLYLAVTDLKVWWLAIALLFIHSDMVGERSEHIALSLFIGIVGFVMAMSTMNTGVRYVSLFLMAQTYGGFICFLAWASGSVSDTPAKRAVALALINCVSQFGNLRLANILGPTYNMSYTICIFMSSLSITLTIAFRVYLSWQNHDADKSEGDETSAVQSRRLDRGEISCQIQSDMVTGMSAATSKTLTDWSFTQIGGGDGTKDREWLQVSSFPTTVHVELLKLKKIPDPFIGLHEWDVQWVGEADWAFKTTISVSEEELAVPKVDLVFDGLDTFATVRLNGKVILQTDNQFIAHRVPVKSDLRVGDNELLLHFESAFLKGRDIEKGHEKYVLWNGDSSRLHVRKAQYNYGWDWGPILMTIGPWKPIKLETYKTRIMDLDIRTLVSETLDVNLTANIAFSDEYPGFASFTLKKPNGSVEIASEKIPISSGTAKVYFQWKAGELQLWYPVGYGAQPLYTVEVVLFDPNGTVLDKKAHTTAFRRAVIVQDKLLGQDGLTFLFEINNVRIFCGGSNWIPADSFLTTMTTERYRAWLQLMVDGNQNMVRVWGGGIYEHDDFYDVCDELGLLVWQDFMFGCGQYPAYDSFVESVREEAIQNVKRLRHHASVVIFAGNNEAESFNLELDYSDETSDFRNTTFPARYIYERVLPAVVNEHSDVYYHRGSPYSGFGRPTTDRTYGDIHQWNVWHGSQEPWHNWDILSGRFVSEFGMQGYPNIRTVDYWLGGNKAERFPQSRSNTNHNKADGFERRIELYLVENFKHSFEIESYVYYTQIMQAETLASAYRLWRRNWGGRGKEYTAGALVWQINDCWPVTSWAIVDYFLRPKPAFFTIARELRPFTVGMTRKEKKTFTDDRSAANFTITTVLEIWGTNSSLSDKTVTLEVTSFDLESDWIDKWEKEISLAANASTELHSGKLAGQPDRTKLSEVPKTIIVSARLLDNESVLARYSNWPEPFKFIHYPPIENLGLKVEVGADGESVTLSTKKPIKGIVLDVEGDEIKWSDQAIDLVPGDPQTVQAVGLKGRDVKVRFLGDGTA</sequence>
<evidence type="ECO:0000256" key="14">
    <source>
        <dbReference type="SAM" id="Phobius"/>
    </source>
</evidence>
<dbReference type="FunFam" id="3.20.20.80:FF:000050">
    <property type="entry name" value="Beta-mannosidase B"/>
    <property type="match status" value="1"/>
</dbReference>
<feature type="transmembrane region" description="Helical" evidence="14">
    <location>
        <begin position="173"/>
        <end position="195"/>
    </location>
</feature>
<keyword evidence="7" id="KW-0964">Secreted</keyword>
<feature type="domain" description="Mannosidase Ig/CBM-like" evidence="17">
    <location>
        <begin position="1136"/>
        <end position="1227"/>
    </location>
</feature>
<comment type="caution">
    <text evidence="19">The sequence shown here is derived from an EMBL/GenBank/DDBJ whole genome shotgun (WGS) entry which is preliminary data.</text>
</comment>
<dbReference type="Proteomes" id="UP001148786">
    <property type="component" value="Unassembled WGS sequence"/>
</dbReference>
<evidence type="ECO:0000256" key="2">
    <source>
        <dbReference type="ARBA" id="ARBA00004141"/>
    </source>
</evidence>
<dbReference type="GO" id="GO:0006516">
    <property type="term" value="P:glycoprotein catabolic process"/>
    <property type="evidence" value="ECO:0007669"/>
    <property type="project" value="TreeGrafter"/>
</dbReference>
<comment type="pathway">
    <text evidence="4">Glycan metabolism; N-glycan degradation.</text>
</comment>
<dbReference type="InterPro" id="IPR041447">
    <property type="entry name" value="Mannosidase_ig"/>
</dbReference>
<feature type="transmembrane region" description="Helical" evidence="14">
    <location>
        <begin position="276"/>
        <end position="296"/>
    </location>
</feature>
<dbReference type="InterPro" id="IPR006102">
    <property type="entry name" value="Ig-like_GH2"/>
</dbReference>
<keyword evidence="9" id="KW-0325">Glycoprotein</keyword>
<feature type="domain" description="Glycoside hydrolase family 2 immunoglobulin-like beta-sandwich" evidence="15">
    <location>
        <begin position="648"/>
        <end position="755"/>
    </location>
</feature>
<dbReference type="Gene3D" id="1.20.1250.20">
    <property type="entry name" value="MFS general substrate transporter like domains"/>
    <property type="match status" value="1"/>
</dbReference>
<dbReference type="Pfam" id="PF22666">
    <property type="entry name" value="Glyco_hydro_2_N2"/>
    <property type="match status" value="1"/>
</dbReference>
<dbReference type="InterPro" id="IPR013783">
    <property type="entry name" value="Ig-like_fold"/>
</dbReference>
<comment type="catalytic activity">
    <reaction evidence="1">
        <text>Hydrolysis of terminal, non-reducing beta-D-mannose residues in beta-D-mannosides.</text>
        <dbReference type="EC" id="3.2.1.25"/>
    </reaction>
</comment>
<dbReference type="Pfam" id="PF17753">
    <property type="entry name" value="Ig_mannosidase"/>
    <property type="match status" value="1"/>
</dbReference>
<gene>
    <name evidence="19" type="ORF">NLJ89_g4571</name>
</gene>
<feature type="transmembrane region" description="Helical" evidence="14">
    <location>
        <begin position="332"/>
        <end position="352"/>
    </location>
</feature>
<evidence type="ECO:0000256" key="8">
    <source>
        <dbReference type="ARBA" id="ARBA00022801"/>
    </source>
</evidence>
<dbReference type="OrthoDB" id="2866996at2759"/>
<dbReference type="GO" id="GO:0016020">
    <property type="term" value="C:membrane"/>
    <property type="evidence" value="ECO:0007669"/>
    <property type="project" value="UniProtKB-SubCell"/>
</dbReference>
<proteinExistence type="inferred from homology"/>
<dbReference type="EMBL" id="JANKHO010000385">
    <property type="protein sequence ID" value="KAJ3510625.1"/>
    <property type="molecule type" value="Genomic_DNA"/>
</dbReference>
<evidence type="ECO:0000256" key="11">
    <source>
        <dbReference type="ARBA" id="ARBA00038429"/>
    </source>
</evidence>
<feature type="transmembrane region" description="Helical" evidence="14">
    <location>
        <begin position="207"/>
        <end position="229"/>
    </location>
</feature>
<keyword evidence="8" id="KW-0378">Hydrolase</keyword>
<dbReference type="InterPro" id="IPR036156">
    <property type="entry name" value="Beta-gal/glucu_dom_sf"/>
</dbReference>
<evidence type="ECO:0000256" key="7">
    <source>
        <dbReference type="ARBA" id="ARBA00022525"/>
    </source>
</evidence>
<evidence type="ECO:0000256" key="10">
    <source>
        <dbReference type="ARBA" id="ARBA00023295"/>
    </source>
</evidence>
<dbReference type="PANTHER" id="PTHR43730:SF1">
    <property type="entry name" value="BETA-MANNOSIDASE"/>
    <property type="match status" value="1"/>
</dbReference>
<comment type="subunit">
    <text evidence="5">Homodimer.</text>
</comment>
<dbReference type="Pfam" id="PF07690">
    <property type="entry name" value="MFS_1"/>
    <property type="match status" value="1"/>
</dbReference>
<dbReference type="SUPFAM" id="SSF103473">
    <property type="entry name" value="MFS general substrate transporter"/>
    <property type="match status" value="1"/>
</dbReference>
<evidence type="ECO:0000259" key="17">
    <source>
        <dbReference type="Pfam" id="PF17786"/>
    </source>
</evidence>
<evidence type="ECO:0000256" key="4">
    <source>
        <dbReference type="ARBA" id="ARBA00004740"/>
    </source>
</evidence>
<dbReference type="PANTHER" id="PTHR43730">
    <property type="entry name" value="BETA-MANNOSIDASE"/>
    <property type="match status" value="1"/>
</dbReference>
<keyword evidence="20" id="KW-1185">Reference proteome</keyword>